<sequence>MEQVLLGFNLAVLGGDLRNVYLIEELEEQGAFLKVLGLPVSCKPRVLLCNSLAEAVFNVDAVILPMPGVNNQGKLFAPLSEESYYLTPEIKKSLKEGVLFIVGFANHYLKQLAADLGVELVEIAEMDHVAIYNSIPSAEGAIQMAMEMVPITIHGSNAFVLGFGRTGQTLARMLAGIGAQVYVVARKPRDLARIYEQRFVPVSFKELDAKISQADIVFNTVPSLVLPADLLKKLKKDVVVIDLASNPGGVDFEAAKSLGIQAVLAPGLPGKVAPKTAGKLLAKVLPDLIVKHRKMRGWRDSDD</sequence>
<dbReference type="OrthoDB" id="8840764at2"/>
<name>A0A1L8CW73_9THEO</name>
<organism evidence="3 4">
    <name type="scientific">Carboxydothermus pertinax</name>
    <dbReference type="NCBI Taxonomy" id="870242"/>
    <lineage>
        <taxon>Bacteria</taxon>
        <taxon>Bacillati</taxon>
        <taxon>Bacillota</taxon>
        <taxon>Clostridia</taxon>
        <taxon>Thermoanaerobacterales</taxon>
        <taxon>Thermoanaerobacteraceae</taxon>
        <taxon>Carboxydothermus</taxon>
    </lineage>
</organism>
<evidence type="ECO:0000259" key="2">
    <source>
        <dbReference type="Pfam" id="PF16924"/>
    </source>
</evidence>
<dbReference type="RefSeq" id="WP_075859549.1">
    <property type="nucleotide sequence ID" value="NZ_BDJK01000029.1"/>
</dbReference>
<keyword evidence="4" id="KW-1185">Reference proteome</keyword>
<dbReference type="InterPro" id="IPR031629">
    <property type="entry name" value="DpaA_N"/>
</dbReference>
<dbReference type="Gene3D" id="3.40.50.720">
    <property type="entry name" value="NAD(P)-binding Rossmann-like Domain"/>
    <property type="match status" value="1"/>
</dbReference>
<evidence type="ECO:0000259" key="1">
    <source>
        <dbReference type="Pfam" id="PF02826"/>
    </source>
</evidence>
<dbReference type="EMBL" id="BDJK01000029">
    <property type="protein sequence ID" value="GAV23099.1"/>
    <property type="molecule type" value="Genomic_DNA"/>
</dbReference>
<dbReference type="NCBIfam" id="NF006162">
    <property type="entry name" value="PRK08306.1"/>
    <property type="match status" value="1"/>
</dbReference>
<dbReference type="Pfam" id="PF16924">
    <property type="entry name" value="DpaA_N"/>
    <property type="match status" value="1"/>
</dbReference>
<feature type="domain" description="Dipicolinate synthase subunit A N-terminal" evidence="2">
    <location>
        <begin position="10"/>
        <end position="124"/>
    </location>
</feature>
<accession>A0A1L8CW73</accession>
<comment type="caution">
    <text evidence="3">The sequence shown here is derived from an EMBL/GenBank/DDBJ whole genome shotgun (WGS) entry which is preliminary data.</text>
</comment>
<proteinExistence type="predicted"/>
<dbReference type="InterPro" id="IPR006140">
    <property type="entry name" value="D-isomer_DH_NAD-bd"/>
</dbReference>
<evidence type="ECO:0000313" key="4">
    <source>
        <dbReference type="Proteomes" id="UP000187485"/>
    </source>
</evidence>
<dbReference type="AlphaFoldDB" id="A0A1L8CW73"/>
<protein>
    <submittedName>
        <fullName evidence="3">Dipicolinic acid synthetase subunit A</fullName>
    </submittedName>
</protein>
<dbReference type="Proteomes" id="UP000187485">
    <property type="component" value="Unassembled WGS sequence"/>
</dbReference>
<dbReference type="STRING" id="870242.cpu_16090"/>
<feature type="domain" description="D-isomer specific 2-hydroxyacid dehydrogenase NAD-binding" evidence="1">
    <location>
        <begin position="145"/>
        <end position="244"/>
    </location>
</feature>
<dbReference type="InterPro" id="IPR036291">
    <property type="entry name" value="NAD(P)-bd_dom_sf"/>
</dbReference>
<dbReference type="Pfam" id="PF02826">
    <property type="entry name" value="2-Hacid_dh_C"/>
    <property type="match status" value="1"/>
</dbReference>
<dbReference type="NCBIfam" id="TIGR02853">
    <property type="entry name" value="spore_dpaA"/>
    <property type="match status" value="1"/>
</dbReference>
<dbReference type="SUPFAM" id="SSF51735">
    <property type="entry name" value="NAD(P)-binding Rossmann-fold domains"/>
    <property type="match status" value="1"/>
</dbReference>
<reference evidence="4" key="1">
    <citation type="submission" date="2016-12" db="EMBL/GenBank/DDBJ databases">
        <title>Draft Genome Sequences od Carboxydothermus pertinax and islandicus, Hydrogenogenic Carboxydotrophic Bacteria.</title>
        <authorList>
            <person name="Fukuyama Y."/>
            <person name="Ohmae K."/>
            <person name="Yoneda Y."/>
            <person name="Yoshida T."/>
            <person name="Sako Y."/>
        </authorList>
    </citation>
    <scope>NUCLEOTIDE SEQUENCE [LARGE SCALE GENOMIC DNA]</scope>
    <source>
        <strain evidence="4">Ug1</strain>
    </source>
</reference>
<dbReference type="GO" id="GO:0051287">
    <property type="term" value="F:NAD binding"/>
    <property type="evidence" value="ECO:0007669"/>
    <property type="project" value="InterPro"/>
</dbReference>
<gene>
    <name evidence="3" type="ORF">cpu_16090</name>
</gene>
<evidence type="ECO:0000313" key="3">
    <source>
        <dbReference type="EMBL" id="GAV23099.1"/>
    </source>
</evidence>
<dbReference type="InterPro" id="IPR014215">
    <property type="entry name" value="Dipicolinic_acid_synth_A"/>
</dbReference>